<dbReference type="GO" id="GO:0006383">
    <property type="term" value="P:transcription by RNA polymerase III"/>
    <property type="evidence" value="ECO:0007669"/>
    <property type="project" value="InterPro"/>
</dbReference>
<dbReference type="GO" id="GO:0005666">
    <property type="term" value="C:RNA polymerase III complex"/>
    <property type="evidence" value="ECO:0000318"/>
    <property type="project" value="GO_Central"/>
</dbReference>
<dbReference type="PANTHER" id="PTHR15367">
    <property type="entry name" value="DNA-DIRECTED RNA POLYMERASE III"/>
    <property type="match status" value="1"/>
</dbReference>
<organism evidence="6 7">
    <name type="scientific">Ricinus communis</name>
    <name type="common">Castor bean</name>
    <dbReference type="NCBI Taxonomy" id="3988"/>
    <lineage>
        <taxon>Eukaryota</taxon>
        <taxon>Viridiplantae</taxon>
        <taxon>Streptophyta</taxon>
        <taxon>Embryophyta</taxon>
        <taxon>Tracheophyta</taxon>
        <taxon>Spermatophyta</taxon>
        <taxon>Magnoliopsida</taxon>
        <taxon>eudicotyledons</taxon>
        <taxon>Gunneridae</taxon>
        <taxon>Pentapetalae</taxon>
        <taxon>rosids</taxon>
        <taxon>fabids</taxon>
        <taxon>Malpighiales</taxon>
        <taxon>Euphorbiaceae</taxon>
        <taxon>Acalyphoideae</taxon>
        <taxon>Acalypheae</taxon>
        <taxon>Ricinus</taxon>
    </lineage>
</organism>
<evidence type="ECO:0000313" key="6">
    <source>
        <dbReference type="EMBL" id="EEF46371.1"/>
    </source>
</evidence>
<keyword evidence="5" id="KW-0812">Transmembrane</keyword>
<proteinExistence type="inferred from homology"/>
<comment type="similarity">
    <text evidence="2">Belongs to the eukaryotic RPC7 RNA polymerase subunit family.</text>
</comment>
<dbReference type="EMBL" id="EQ973801">
    <property type="protein sequence ID" value="EEF46371.1"/>
    <property type="molecule type" value="Genomic_DNA"/>
</dbReference>
<feature type="transmembrane region" description="Helical" evidence="5">
    <location>
        <begin position="43"/>
        <end position="69"/>
    </location>
</feature>
<evidence type="ECO:0000313" key="7">
    <source>
        <dbReference type="Proteomes" id="UP000008311"/>
    </source>
</evidence>
<feature type="region of interest" description="Disordered" evidence="4">
    <location>
        <begin position="217"/>
        <end position="283"/>
    </location>
</feature>
<reference evidence="7" key="1">
    <citation type="journal article" date="2010" name="Nat. Biotechnol.">
        <title>Draft genome sequence of the oilseed species Ricinus communis.</title>
        <authorList>
            <person name="Chan A.P."/>
            <person name="Crabtree J."/>
            <person name="Zhao Q."/>
            <person name="Lorenzi H."/>
            <person name="Orvis J."/>
            <person name="Puiu D."/>
            <person name="Melake-Berhan A."/>
            <person name="Jones K.M."/>
            <person name="Redman J."/>
            <person name="Chen G."/>
            <person name="Cahoon E.B."/>
            <person name="Gedil M."/>
            <person name="Stanke M."/>
            <person name="Haas B.J."/>
            <person name="Wortman J.R."/>
            <person name="Fraser-Liggett C.M."/>
            <person name="Ravel J."/>
            <person name="Rabinowicz P.D."/>
        </authorList>
    </citation>
    <scope>NUCLEOTIDE SEQUENCE [LARGE SCALE GENOMIC DNA]</scope>
    <source>
        <strain evidence="7">cv. Hale</strain>
    </source>
</reference>
<name>B9RQD2_RICCO</name>
<keyword evidence="5" id="KW-0472">Membrane</keyword>
<dbReference type="Proteomes" id="UP000008311">
    <property type="component" value="Unassembled WGS sequence"/>
</dbReference>
<evidence type="ECO:0000256" key="2">
    <source>
        <dbReference type="ARBA" id="ARBA00008352"/>
    </source>
</evidence>
<sequence length="283" mass="31843">MGRDIFALIVKLQGPICSFHLNLTAAALSTLHPLKPSFQSPKLAVAVAVAVALAAVVSALAAVGFPLAGHQMSFRGRGRGRGRFGGGRGGFGFGFARQEPFVEFPEVELPDRKAVKEERVLVVGNAKLVAFWKSSPYYLEETISKKSQSMDVERFSDWGKSKTSLKRDALGNFLQLRSSNFPKELIAGAKWERPNPKKVRWDPNSDLQKWDLFEKLEQKHQGREEKGQKENKEGEDEEEDDDEEAEEAEEDFSDDDYNQNVDFDDDDDDYNDMDDGDNDEPEY</sequence>
<evidence type="ECO:0008006" key="8">
    <source>
        <dbReference type="Google" id="ProtNLM"/>
    </source>
</evidence>
<dbReference type="eggNOG" id="ENOG502S1T9">
    <property type="taxonomic scope" value="Eukaryota"/>
</dbReference>
<evidence type="ECO:0000256" key="5">
    <source>
        <dbReference type="SAM" id="Phobius"/>
    </source>
</evidence>
<accession>B9RQD2</accession>
<keyword evidence="3" id="KW-0539">Nucleus</keyword>
<protein>
    <recommendedName>
        <fullName evidence="8">DNA-directed RNA polymerase III subunit</fullName>
    </recommendedName>
</protein>
<dbReference type="InterPro" id="IPR024661">
    <property type="entry name" value="RNA_pol_III_Rpc31"/>
</dbReference>
<feature type="compositionally biased region" description="Basic and acidic residues" evidence="4">
    <location>
        <begin position="217"/>
        <end position="232"/>
    </location>
</feature>
<keyword evidence="5" id="KW-1133">Transmembrane helix</keyword>
<evidence type="ECO:0000256" key="1">
    <source>
        <dbReference type="ARBA" id="ARBA00004123"/>
    </source>
</evidence>
<evidence type="ECO:0000256" key="4">
    <source>
        <dbReference type="SAM" id="MobiDB-lite"/>
    </source>
</evidence>
<gene>
    <name evidence="6" type="ORF">RCOM_1488100</name>
</gene>
<dbReference type="PANTHER" id="PTHR15367:SF2">
    <property type="entry name" value="DNA-DIRECTED RNA POLYMERASE III SUBUNIT"/>
    <property type="match status" value="1"/>
</dbReference>
<feature type="compositionally biased region" description="Acidic residues" evidence="4">
    <location>
        <begin position="233"/>
        <end position="283"/>
    </location>
</feature>
<comment type="subcellular location">
    <subcellularLocation>
        <location evidence="1">Nucleus</location>
    </subcellularLocation>
</comment>
<dbReference type="STRING" id="3988.B9RQD2"/>
<dbReference type="InParanoid" id="B9RQD2"/>
<dbReference type="Pfam" id="PF11705">
    <property type="entry name" value="RNA_pol_3_Rpc31"/>
    <property type="match status" value="1"/>
</dbReference>
<evidence type="ECO:0000256" key="3">
    <source>
        <dbReference type="ARBA" id="ARBA00023242"/>
    </source>
</evidence>
<dbReference type="AlphaFoldDB" id="B9RQD2"/>
<keyword evidence="7" id="KW-1185">Reference proteome</keyword>